<dbReference type="InterPro" id="IPR015421">
    <property type="entry name" value="PyrdxlP-dep_Trfase_major"/>
</dbReference>
<gene>
    <name evidence="7" type="ORF">JFN93_12620</name>
</gene>
<keyword evidence="2" id="KW-0663">Pyridoxal phosphate</keyword>
<dbReference type="RefSeq" id="WP_199384446.1">
    <property type="nucleotide sequence ID" value="NZ_JAEMHM010000009.1"/>
</dbReference>
<dbReference type="InterPro" id="IPR004839">
    <property type="entry name" value="Aminotransferase_I/II_large"/>
</dbReference>
<dbReference type="GO" id="GO:0003700">
    <property type="term" value="F:DNA-binding transcription factor activity"/>
    <property type="evidence" value="ECO:0007669"/>
    <property type="project" value="InterPro"/>
</dbReference>
<dbReference type="InterPro" id="IPR036388">
    <property type="entry name" value="WH-like_DNA-bd_sf"/>
</dbReference>
<dbReference type="InterPro" id="IPR000524">
    <property type="entry name" value="Tscrpt_reg_HTH_GntR"/>
</dbReference>
<accession>A0A8J7JE47</accession>
<dbReference type="PANTHER" id="PTHR46577:SF1">
    <property type="entry name" value="HTH-TYPE TRANSCRIPTIONAL REGULATORY PROTEIN GABR"/>
    <property type="match status" value="1"/>
</dbReference>
<keyword evidence="7" id="KW-0808">Transferase</keyword>
<proteinExistence type="inferred from homology"/>
<dbReference type="PANTHER" id="PTHR46577">
    <property type="entry name" value="HTH-TYPE TRANSCRIPTIONAL REGULATORY PROTEIN GABR"/>
    <property type="match status" value="1"/>
</dbReference>
<dbReference type="SUPFAM" id="SSF46785">
    <property type="entry name" value="Winged helix' DNA-binding domain"/>
    <property type="match status" value="1"/>
</dbReference>
<dbReference type="SMART" id="SM00345">
    <property type="entry name" value="HTH_GNTR"/>
    <property type="match status" value="1"/>
</dbReference>
<evidence type="ECO:0000256" key="4">
    <source>
        <dbReference type="ARBA" id="ARBA00023125"/>
    </source>
</evidence>
<dbReference type="AlphaFoldDB" id="A0A8J7JE47"/>
<comment type="caution">
    <text evidence="7">The sequence shown here is derived from an EMBL/GenBank/DDBJ whole genome shotgun (WGS) entry which is preliminary data.</text>
</comment>
<sequence length="464" mass="51394">MFSLNPALPVPLYQQLYDQIREAVLQGKLPAHGKLPSVRELAGELSVSRNTVEGAYLELYAEGYLYTRPRSGYFVAPLDFEAAGSGAARPAAAVPETAVSEPRYRYDFHPAGLDPDSFPARLWRQCFVECLSRHARELSHYPSDPAGELSLRLQLRRYLEHSRGVICDAGQIVICSGLQNALDIVAQVLRADHQSVAVEDPGFHLARAVFRNHSFNVIPVPVGPQGLEVEGLGATSCTLAYVTPSHQLPMGQVMPIGNRLKLIEWAGKSNFIIEDDYDSELRYQGKPITSLQGLRPEANVIYLGTFSKILSPALRISYLVLPPSLRARYAERFREYVSPVSVLDQLSLARFMELGHWERHVRRMRNIYRRKHEAMLQSIERHFGGAARVIGQGAGLHVVLHLESSHRDETALISRAAERGIHLFPFSDTCASGDRQTGNLLLGFGALTPGELDAGMALLAEAIL</sequence>
<dbReference type="Pfam" id="PF00155">
    <property type="entry name" value="Aminotran_1_2"/>
    <property type="match status" value="1"/>
</dbReference>
<feature type="domain" description="HTH gntR-type" evidence="6">
    <location>
        <begin position="10"/>
        <end position="78"/>
    </location>
</feature>
<dbReference type="GO" id="GO:0003677">
    <property type="term" value="F:DNA binding"/>
    <property type="evidence" value="ECO:0007669"/>
    <property type="project" value="UniProtKB-KW"/>
</dbReference>
<evidence type="ECO:0000256" key="1">
    <source>
        <dbReference type="ARBA" id="ARBA00005384"/>
    </source>
</evidence>
<keyword evidence="7" id="KW-0032">Aminotransferase</keyword>
<protein>
    <submittedName>
        <fullName evidence="7">PLP-dependent aminotransferase family protein</fullName>
    </submittedName>
</protein>
<dbReference type="PROSITE" id="PS50949">
    <property type="entry name" value="HTH_GNTR"/>
    <property type="match status" value="1"/>
</dbReference>
<evidence type="ECO:0000256" key="2">
    <source>
        <dbReference type="ARBA" id="ARBA00022898"/>
    </source>
</evidence>
<dbReference type="Gene3D" id="1.10.10.10">
    <property type="entry name" value="Winged helix-like DNA-binding domain superfamily/Winged helix DNA-binding domain"/>
    <property type="match status" value="1"/>
</dbReference>
<dbReference type="SUPFAM" id="SSF53383">
    <property type="entry name" value="PLP-dependent transferases"/>
    <property type="match status" value="1"/>
</dbReference>
<evidence type="ECO:0000313" key="8">
    <source>
        <dbReference type="Proteomes" id="UP000636888"/>
    </source>
</evidence>
<keyword evidence="8" id="KW-1185">Reference proteome</keyword>
<dbReference type="CDD" id="cd07377">
    <property type="entry name" value="WHTH_GntR"/>
    <property type="match status" value="1"/>
</dbReference>
<organism evidence="7 8">
    <name type="scientific">Geomesophilobacter sediminis</name>
    <dbReference type="NCBI Taxonomy" id="2798584"/>
    <lineage>
        <taxon>Bacteria</taxon>
        <taxon>Pseudomonadati</taxon>
        <taxon>Thermodesulfobacteriota</taxon>
        <taxon>Desulfuromonadia</taxon>
        <taxon>Geobacterales</taxon>
        <taxon>Geobacteraceae</taxon>
        <taxon>Geomesophilobacter</taxon>
    </lineage>
</organism>
<dbReference type="Pfam" id="PF00392">
    <property type="entry name" value="GntR"/>
    <property type="match status" value="1"/>
</dbReference>
<dbReference type="Gene3D" id="3.40.640.10">
    <property type="entry name" value="Type I PLP-dependent aspartate aminotransferase-like (Major domain)"/>
    <property type="match status" value="1"/>
</dbReference>
<evidence type="ECO:0000256" key="5">
    <source>
        <dbReference type="ARBA" id="ARBA00023163"/>
    </source>
</evidence>
<name>A0A8J7JE47_9BACT</name>
<dbReference type="EMBL" id="JAEMHM010000009">
    <property type="protein sequence ID" value="MBJ6725556.1"/>
    <property type="molecule type" value="Genomic_DNA"/>
</dbReference>
<dbReference type="GO" id="GO:0008483">
    <property type="term" value="F:transaminase activity"/>
    <property type="evidence" value="ECO:0007669"/>
    <property type="project" value="UniProtKB-KW"/>
</dbReference>
<dbReference type="PRINTS" id="PR00035">
    <property type="entry name" value="HTHGNTR"/>
</dbReference>
<dbReference type="Proteomes" id="UP000636888">
    <property type="component" value="Unassembled WGS sequence"/>
</dbReference>
<evidence type="ECO:0000256" key="3">
    <source>
        <dbReference type="ARBA" id="ARBA00023015"/>
    </source>
</evidence>
<dbReference type="GO" id="GO:0030170">
    <property type="term" value="F:pyridoxal phosphate binding"/>
    <property type="evidence" value="ECO:0007669"/>
    <property type="project" value="InterPro"/>
</dbReference>
<dbReference type="InterPro" id="IPR051446">
    <property type="entry name" value="HTH_trans_reg/aminotransferase"/>
</dbReference>
<dbReference type="CDD" id="cd00609">
    <property type="entry name" value="AAT_like"/>
    <property type="match status" value="1"/>
</dbReference>
<reference evidence="7" key="1">
    <citation type="submission" date="2020-12" db="EMBL/GenBank/DDBJ databases">
        <title>Geomonas sp. Red875, isolated from river sediment.</title>
        <authorList>
            <person name="Xu Z."/>
            <person name="Zhang Z."/>
            <person name="Masuda Y."/>
            <person name="Itoh H."/>
            <person name="Senoo K."/>
        </authorList>
    </citation>
    <scope>NUCLEOTIDE SEQUENCE</scope>
    <source>
        <strain evidence="7">Red875</strain>
    </source>
</reference>
<keyword evidence="4" id="KW-0238">DNA-binding</keyword>
<comment type="similarity">
    <text evidence="1">In the C-terminal section; belongs to the class-I pyridoxal-phosphate-dependent aminotransferase family.</text>
</comment>
<evidence type="ECO:0000259" key="6">
    <source>
        <dbReference type="PROSITE" id="PS50949"/>
    </source>
</evidence>
<keyword evidence="5" id="KW-0804">Transcription</keyword>
<dbReference type="InterPro" id="IPR015424">
    <property type="entry name" value="PyrdxlP-dep_Trfase"/>
</dbReference>
<keyword evidence="3" id="KW-0805">Transcription regulation</keyword>
<dbReference type="InterPro" id="IPR036390">
    <property type="entry name" value="WH_DNA-bd_sf"/>
</dbReference>
<evidence type="ECO:0000313" key="7">
    <source>
        <dbReference type="EMBL" id="MBJ6725556.1"/>
    </source>
</evidence>